<dbReference type="InterPro" id="IPR039420">
    <property type="entry name" value="WalR-like"/>
</dbReference>
<keyword evidence="12" id="KW-1185">Reference proteome</keyword>
<feature type="domain" description="OmpR/PhoB-type" evidence="10">
    <location>
        <begin position="164"/>
        <end position="260"/>
    </location>
</feature>
<dbReference type="GO" id="GO:0003677">
    <property type="term" value="F:DNA binding"/>
    <property type="evidence" value="ECO:0007669"/>
    <property type="project" value="UniProtKB-KW"/>
</dbReference>
<evidence type="ECO:0000256" key="7">
    <source>
        <dbReference type="PROSITE-ProRule" id="PRU01091"/>
    </source>
</evidence>
<accession>A0ABQ1I8U8</accession>
<evidence type="ECO:0000259" key="10">
    <source>
        <dbReference type="PROSITE" id="PS51755"/>
    </source>
</evidence>
<dbReference type="Gene3D" id="3.40.50.2300">
    <property type="match status" value="1"/>
</dbReference>
<dbReference type="Gene3D" id="6.10.250.690">
    <property type="match status" value="1"/>
</dbReference>
<evidence type="ECO:0000313" key="12">
    <source>
        <dbReference type="Proteomes" id="UP000603352"/>
    </source>
</evidence>
<evidence type="ECO:0000256" key="3">
    <source>
        <dbReference type="ARBA" id="ARBA00023015"/>
    </source>
</evidence>
<feature type="region of interest" description="Disordered" evidence="8">
    <location>
        <begin position="1"/>
        <end position="29"/>
    </location>
</feature>
<keyword evidence="4 7" id="KW-0238">DNA-binding</keyword>
<dbReference type="Pfam" id="PF00072">
    <property type="entry name" value="Response_reg"/>
    <property type="match status" value="1"/>
</dbReference>
<evidence type="ECO:0000256" key="2">
    <source>
        <dbReference type="ARBA" id="ARBA00023012"/>
    </source>
</evidence>
<keyword evidence="1 6" id="KW-0597">Phosphoprotein</keyword>
<dbReference type="Proteomes" id="UP000603352">
    <property type="component" value="Unassembled WGS sequence"/>
</dbReference>
<reference evidence="12" key="1">
    <citation type="journal article" date="2019" name="Int. J. Syst. Evol. Microbiol.">
        <title>The Global Catalogue of Microorganisms (GCM) 10K type strain sequencing project: providing services to taxonomists for standard genome sequencing and annotation.</title>
        <authorList>
            <consortium name="The Broad Institute Genomics Platform"/>
            <consortium name="The Broad Institute Genome Sequencing Center for Infectious Disease"/>
            <person name="Wu L."/>
            <person name="Ma J."/>
        </authorList>
    </citation>
    <scope>NUCLEOTIDE SEQUENCE [LARGE SCALE GENOMIC DNA]</scope>
    <source>
        <strain evidence="12">CGMCC 1.10188</strain>
    </source>
</reference>
<dbReference type="InterPro" id="IPR001867">
    <property type="entry name" value="OmpR/PhoB-type_DNA-bd"/>
</dbReference>
<dbReference type="Pfam" id="PF00486">
    <property type="entry name" value="Trans_reg_C"/>
    <property type="match status" value="1"/>
</dbReference>
<organism evidence="11 12">
    <name type="scientific">Tistrella bauzanensis</name>
    <dbReference type="NCBI Taxonomy" id="657419"/>
    <lineage>
        <taxon>Bacteria</taxon>
        <taxon>Pseudomonadati</taxon>
        <taxon>Pseudomonadota</taxon>
        <taxon>Alphaproteobacteria</taxon>
        <taxon>Geminicoccales</taxon>
        <taxon>Geminicoccaceae</taxon>
        <taxon>Tistrella</taxon>
    </lineage>
</organism>
<dbReference type="CDD" id="cd00383">
    <property type="entry name" value="trans_reg_C"/>
    <property type="match status" value="1"/>
</dbReference>
<proteinExistence type="predicted"/>
<evidence type="ECO:0000256" key="8">
    <source>
        <dbReference type="SAM" id="MobiDB-lite"/>
    </source>
</evidence>
<dbReference type="SMART" id="SM00862">
    <property type="entry name" value="Trans_reg_C"/>
    <property type="match status" value="1"/>
</dbReference>
<feature type="domain" description="Response regulatory" evidence="9">
    <location>
        <begin position="31"/>
        <end position="144"/>
    </location>
</feature>
<dbReference type="InterPro" id="IPR036388">
    <property type="entry name" value="WH-like_DNA-bd_sf"/>
</dbReference>
<feature type="modified residue" description="4-aspartylphosphate" evidence="6">
    <location>
        <position position="80"/>
    </location>
</feature>
<dbReference type="Gene3D" id="1.10.10.10">
    <property type="entry name" value="Winged helix-like DNA-binding domain superfamily/Winged helix DNA-binding domain"/>
    <property type="match status" value="1"/>
</dbReference>
<dbReference type="SUPFAM" id="SSF52172">
    <property type="entry name" value="CheY-like"/>
    <property type="match status" value="1"/>
</dbReference>
<dbReference type="InterPro" id="IPR011006">
    <property type="entry name" value="CheY-like_superfamily"/>
</dbReference>
<feature type="DNA-binding region" description="OmpR/PhoB-type" evidence="7">
    <location>
        <begin position="164"/>
        <end position="260"/>
    </location>
</feature>
<keyword evidence="3" id="KW-0805">Transcription regulation</keyword>
<evidence type="ECO:0000256" key="1">
    <source>
        <dbReference type="ARBA" id="ARBA00022553"/>
    </source>
</evidence>
<gene>
    <name evidence="11" type="ORF">GCM10011505_01710</name>
</gene>
<dbReference type="InterPro" id="IPR016032">
    <property type="entry name" value="Sig_transdc_resp-reg_C-effctor"/>
</dbReference>
<comment type="caution">
    <text evidence="11">The sequence shown here is derived from an EMBL/GenBank/DDBJ whole genome shotgun (WGS) entry which is preliminary data.</text>
</comment>
<sequence>MTVDEPGDAAPAAMRMTQGSPPPPPDPDAPHVLVVDDDRRLCALIARLLRENGFMVSTAHDAAEARAKLQVITVDLLVLDVMMPGESGLDLTQSLRERGELPILLLTAMDGAEDRIAGLETGADDYLAKPFDPRELLARIRSILRRSVPRAALASGGPGRTLAGVTLRFGPWSFDLGRQELRRDGEIVHLTQGEATLLGVLAAAPNRPISRDALAERAQIRGGDRAVDVQIVRLRRKIEDDPRNPRHIHTLRGAGYALRTDA</sequence>
<evidence type="ECO:0000256" key="5">
    <source>
        <dbReference type="ARBA" id="ARBA00023163"/>
    </source>
</evidence>
<dbReference type="EMBL" id="BMDZ01000001">
    <property type="protein sequence ID" value="GGB24108.1"/>
    <property type="molecule type" value="Genomic_DNA"/>
</dbReference>
<dbReference type="PROSITE" id="PS50110">
    <property type="entry name" value="RESPONSE_REGULATORY"/>
    <property type="match status" value="1"/>
</dbReference>
<dbReference type="SMART" id="SM00448">
    <property type="entry name" value="REC"/>
    <property type="match status" value="1"/>
</dbReference>
<evidence type="ECO:0000313" key="11">
    <source>
        <dbReference type="EMBL" id="GGB24108.1"/>
    </source>
</evidence>
<evidence type="ECO:0000256" key="6">
    <source>
        <dbReference type="PROSITE-ProRule" id="PRU00169"/>
    </source>
</evidence>
<dbReference type="PROSITE" id="PS51755">
    <property type="entry name" value="OMPR_PHOB"/>
    <property type="match status" value="1"/>
</dbReference>
<evidence type="ECO:0000256" key="4">
    <source>
        <dbReference type="ARBA" id="ARBA00023125"/>
    </source>
</evidence>
<protein>
    <submittedName>
        <fullName evidence="11">DNA-binding response regulator</fullName>
    </submittedName>
</protein>
<keyword evidence="2" id="KW-0902">Two-component regulatory system</keyword>
<keyword evidence="5" id="KW-0804">Transcription</keyword>
<name>A0ABQ1I8U8_9PROT</name>
<dbReference type="PANTHER" id="PTHR48111">
    <property type="entry name" value="REGULATOR OF RPOS"/>
    <property type="match status" value="1"/>
</dbReference>
<dbReference type="SUPFAM" id="SSF46894">
    <property type="entry name" value="C-terminal effector domain of the bipartite response regulators"/>
    <property type="match status" value="1"/>
</dbReference>
<evidence type="ECO:0000259" key="9">
    <source>
        <dbReference type="PROSITE" id="PS50110"/>
    </source>
</evidence>
<dbReference type="PANTHER" id="PTHR48111:SF4">
    <property type="entry name" value="DNA-BINDING DUAL TRANSCRIPTIONAL REGULATOR OMPR"/>
    <property type="match status" value="1"/>
</dbReference>
<dbReference type="InterPro" id="IPR001789">
    <property type="entry name" value="Sig_transdc_resp-reg_receiver"/>
</dbReference>